<keyword evidence="5 10" id="KW-1133">Transmembrane helix</keyword>
<keyword evidence="3" id="KW-0808">Transferase</keyword>
<evidence type="ECO:0000256" key="6">
    <source>
        <dbReference type="ARBA" id="ARBA00023098"/>
    </source>
</evidence>
<dbReference type="GO" id="GO:0043772">
    <property type="term" value="F:acyl-phosphate glycerol-3-phosphate acyltransferase activity"/>
    <property type="evidence" value="ECO:0007669"/>
    <property type="project" value="InterPro"/>
</dbReference>
<proteinExistence type="inferred from homology"/>
<keyword evidence="4 10" id="KW-0812">Transmembrane</keyword>
<feature type="transmembrane region" description="Helical" evidence="10">
    <location>
        <begin position="48"/>
        <end position="74"/>
    </location>
</feature>
<evidence type="ECO:0000256" key="4">
    <source>
        <dbReference type="ARBA" id="ARBA00022692"/>
    </source>
</evidence>
<keyword evidence="8" id="KW-0594">Phospholipid biosynthesis</keyword>
<dbReference type="Pfam" id="PF02660">
    <property type="entry name" value="G3P_acyltransf"/>
    <property type="match status" value="1"/>
</dbReference>
<dbReference type="HAMAP" id="MF_01043">
    <property type="entry name" value="PlsY"/>
    <property type="match status" value="1"/>
</dbReference>
<evidence type="ECO:0000256" key="5">
    <source>
        <dbReference type="ARBA" id="ARBA00022989"/>
    </source>
</evidence>
<dbReference type="GO" id="GO:0005886">
    <property type="term" value="C:plasma membrane"/>
    <property type="evidence" value="ECO:0007669"/>
    <property type="project" value="InterPro"/>
</dbReference>
<keyword evidence="2" id="KW-0444">Lipid biosynthesis</keyword>
<evidence type="ECO:0000256" key="1">
    <source>
        <dbReference type="ARBA" id="ARBA00022475"/>
    </source>
</evidence>
<dbReference type="PANTHER" id="PTHR30309:SF0">
    <property type="entry name" value="GLYCEROL-3-PHOSPHATE ACYLTRANSFERASE-RELATED"/>
    <property type="match status" value="1"/>
</dbReference>
<keyword evidence="1" id="KW-1003">Cell membrane</keyword>
<accession>A0A382V2B1</accession>
<feature type="transmembrane region" description="Helical" evidence="10">
    <location>
        <begin position="139"/>
        <end position="159"/>
    </location>
</feature>
<name>A0A382V2B1_9ZZZZ</name>
<evidence type="ECO:0000313" key="11">
    <source>
        <dbReference type="EMBL" id="SVD40633.1"/>
    </source>
</evidence>
<evidence type="ECO:0000256" key="2">
    <source>
        <dbReference type="ARBA" id="ARBA00022516"/>
    </source>
</evidence>
<dbReference type="AlphaFoldDB" id="A0A382V2B1"/>
<keyword evidence="9" id="KW-1208">Phospholipid metabolism</keyword>
<dbReference type="EMBL" id="UINC01148633">
    <property type="protein sequence ID" value="SVD40633.1"/>
    <property type="molecule type" value="Genomic_DNA"/>
</dbReference>
<organism evidence="11">
    <name type="scientific">marine metagenome</name>
    <dbReference type="NCBI Taxonomy" id="408172"/>
    <lineage>
        <taxon>unclassified sequences</taxon>
        <taxon>metagenomes</taxon>
        <taxon>ecological metagenomes</taxon>
    </lineage>
</organism>
<evidence type="ECO:0000256" key="8">
    <source>
        <dbReference type="ARBA" id="ARBA00023209"/>
    </source>
</evidence>
<dbReference type="SMART" id="SM01207">
    <property type="entry name" value="G3P_acyltransf"/>
    <property type="match status" value="1"/>
</dbReference>
<sequence length="174" mass="18509">MSIFLFILFSYILGSLPFGLLVTRLTKRIDIREHGSGNTGMTNVLRSAGIWPALVVLILDVGKGFLAVFLALNIYSSPSLEVLSGLAVLAGHNWSIFLKFQGGKGTATGFGVLCGLSPLTSFGVLVICIPILVVFRYVSLGSIIGAISSFCIMLTLALFGTTSQFSVPSLVYLL</sequence>
<evidence type="ECO:0000256" key="10">
    <source>
        <dbReference type="SAM" id="Phobius"/>
    </source>
</evidence>
<gene>
    <name evidence="11" type="ORF">METZ01_LOCUS393487</name>
</gene>
<keyword evidence="6" id="KW-0443">Lipid metabolism</keyword>
<keyword evidence="7 10" id="KW-0472">Membrane</keyword>
<evidence type="ECO:0000256" key="7">
    <source>
        <dbReference type="ARBA" id="ARBA00023136"/>
    </source>
</evidence>
<dbReference type="InterPro" id="IPR003811">
    <property type="entry name" value="G3P_acylTferase_PlsY"/>
</dbReference>
<feature type="transmembrane region" description="Helical" evidence="10">
    <location>
        <begin position="6"/>
        <end position="27"/>
    </location>
</feature>
<reference evidence="11" key="1">
    <citation type="submission" date="2018-05" db="EMBL/GenBank/DDBJ databases">
        <authorList>
            <person name="Lanie J.A."/>
            <person name="Ng W.-L."/>
            <person name="Kazmierczak K.M."/>
            <person name="Andrzejewski T.M."/>
            <person name="Davidsen T.M."/>
            <person name="Wayne K.J."/>
            <person name="Tettelin H."/>
            <person name="Glass J.I."/>
            <person name="Rusch D."/>
            <person name="Podicherti R."/>
            <person name="Tsui H.-C.T."/>
            <person name="Winkler M.E."/>
        </authorList>
    </citation>
    <scope>NUCLEOTIDE SEQUENCE</scope>
</reference>
<feature type="transmembrane region" description="Helical" evidence="10">
    <location>
        <begin position="110"/>
        <end position="133"/>
    </location>
</feature>
<dbReference type="NCBIfam" id="TIGR00023">
    <property type="entry name" value="glycerol-3-phosphate 1-O-acyltransferase PlsY"/>
    <property type="match status" value="1"/>
</dbReference>
<dbReference type="GO" id="GO:0008654">
    <property type="term" value="P:phospholipid biosynthetic process"/>
    <property type="evidence" value="ECO:0007669"/>
    <property type="project" value="UniProtKB-KW"/>
</dbReference>
<feature type="non-terminal residue" evidence="11">
    <location>
        <position position="174"/>
    </location>
</feature>
<protein>
    <recommendedName>
        <fullName evidence="12">Glycerol-3-phosphate acyltransferase</fullName>
    </recommendedName>
</protein>
<evidence type="ECO:0000256" key="3">
    <source>
        <dbReference type="ARBA" id="ARBA00022679"/>
    </source>
</evidence>
<evidence type="ECO:0000256" key="9">
    <source>
        <dbReference type="ARBA" id="ARBA00023264"/>
    </source>
</evidence>
<dbReference type="PANTHER" id="PTHR30309">
    <property type="entry name" value="INNER MEMBRANE PROTEIN YGIH"/>
    <property type="match status" value="1"/>
</dbReference>
<evidence type="ECO:0008006" key="12">
    <source>
        <dbReference type="Google" id="ProtNLM"/>
    </source>
</evidence>